<reference evidence="4" key="1">
    <citation type="journal article" date="2021" name="Evol. Appl.">
        <title>The genome of the Pyrenean desman and the effects of bottlenecks and inbreeding on the genomic landscape of an endangered species.</title>
        <authorList>
            <person name="Escoda L."/>
            <person name="Castresana J."/>
        </authorList>
    </citation>
    <scope>NUCLEOTIDE SEQUENCE</scope>
    <source>
        <strain evidence="4">IBE-C5619</strain>
    </source>
</reference>
<dbReference type="Proteomes" id="UP000700334">
    <property type="component" value="Unassembled WGS sequence"/>
</dbReference>
<comment type="caution">
    <text evidence="4">The sequence shown here is derived from an EMBL/GenBank/DDBJ whole genome shotgun (WGS) entry which is preliminary data.</text>
</comment>
<dbReference type="PANTHER" id="PTHR45690">
    <property type="entry name" value="NACHT, LRR AND PYD DOMAINS-CONTAINING PROTEIN 12"/>
    <property type="match status" value="1"/>
</dbReference>
<protein>
    <submittedName>
        <fullName evidence="4">NACHT, LRR and PYD domains-containing protein 10</fullName>
    </submittedName>
</protein>
<proteinExistence type="predicted"/>
<dbReference type="GO" id="GO:0005737">
    <property type="term" value="C:cytoplasm"/>
    <property type="evidence" value="ECO:0007669"/>
    <property type="project" value="TreeGrafter"/>
</dbReference>
<keyword evidence="5" id="KW-1185">Reference proteome</keyword>
<feature type="domain" description="NACHT" evidence="3">
    <location>
        <begin position="92"/>
        <end position="129"/>
    </location>
</feature>
<dbReference type="Pfam" id="PF17779">
    <property type="entry name" value="WHD_NOD2"/>
    <property type="match status" value="1"/>
</dbReference>
<evidence type="ECO:0000256" key="2">
    <source>
        <dbReference type="ARBA" id="ARBA00022840"/>
    </source>
</evidence>
<gene>
    <name evidence="4" type="ORF">J0S82_010184</name>
</gene>
<dbReference type="Gene3D" id="3.40.50.300">
    <property type="entry name" value="P-loop containing nucleotide triphosphate hydrolases"/>
    <property type="match status" value="2"/>
</dbReference>
<evidence type="ECO:0000313" key="4">
    <source>
        <dbReference type="EMBL" id="KAG8507237.1"/>
    </source>
</evidence>
<dbReference type="PANTHER" id="PTHR45690:SF4">
    <property type="entry name" value="NACHT, LRR AND PYD DOMAINS-CONTAINING PROTEIN 10"/>
    <property type="match status" value="1"/>
</dbReference>
<dbReference type="InterPro" id="IPR041075">
    <property type="entry name" value="NOD1/2_WH"/>
</dbReference>
<evidence type="ECO:0000313" key="5">
    <source>
        <dbReference type="Proteomes" id="UP000700334"/>
    </source>
</evidence>
<sequence length="401" mass="46017">MEPESSASVSIPFQTSVVPVWLGPFPWDTMNLARSPREALLWALSDLEENNFKILKLRLQERSLLEAQCQLGRGSWKWGLFDPGEKPLQTPPVAVLQGNAGTGKTTLVRKIMLDWASGKLYPGQFDYVFRIQRQPERLLFILDGSDELQRPFAEGVQRPRQSPMEFMLHCLVKRELLSTSSVLITTRPLALKNLESLLEKPLHVHVLGFSEEERRRYFSSYFTDEEQARSAFDIVQRSDVLYKACQVPAICWVVCSWLKRQMERGQEVSETPSNDTDIFMAYVSTFLPPSDNGASAELTRDRVLKGLCSLAAGGIQHQRFLFEEADLRKHNLDGPGLAPFLSSNDYYQGLDMKKLYSFRHIIFQEFFCAISYLVREDQSKLGEESCREVDRLLSYQREARK</sequence>
<dbReference type="PROSITE" id="PS50837">
    <property type="entry name" value="NACHT"/>
    <property type="match status" value="1"/>
</dbReference>
<dbReference type="GO" id="GO:0050729">
    <property type="term" value="P:positive regulation of inflammatory response"/>
    <property type="evidence" value="ECO:0007669"/>
    <property type="project" value="TreeGrafter"/>
</dbReference>
<dbReference type="InterPro" id="IPR027417">
    <property type="entry name" value="P-loop_NTPase"/>
</dbReference>
<keyword evidence="1" id="KW-0547">Nucleotide-binding</keyword>
<accession>A0A8J5ZVE5</accession>
<dbReference type="EMBL" id="JAGFMF010012118">
    <property type="protein sequence ID" value="KAG8507237.1"/>
    <property type="molecule type" value="Genomic_DNA"/>
</dbReference>
<dbReference type="Pfam" id="PF05729">
    <property type="entry name" value="NACHT"/>
    <property type="match status" value="2"/>
</dbReference>
<keyword evidence="2" id="KW-0067">ATP-binding</keyword>
<organism evidence="4 5">
    <name type="scientific">Galemys pyrenaicus</name>
    <name type="common">Iberian desman</name>
    <name type="synonym">Pyrenean desman</name>
    <dbReference type="NCBI Taxonomy" id="202257"/>
    <lineage>
        <taxon>Eukaryota</taxon>
        <taxon>Metazoa</taxon>
        <taxon>Chordata</taxon>
        <taxon>Craniata</taxon>
        <taxon>Vertebrata</taxon>
        <taxon>Euteleostomi</taxon>
        <taxon>Mammalia</taxon>
        <taxon>Eutheria</taxon>
        <taxon>Laurasiatheria</taxon>
        <taxon>Eulipotyphla</taxon>
        <taxon>Talpidae</taxon>
        <taxon>Galemys</taxon>
    </lineage>
</organism>
<evidence type="ECO:0000259" key="3">
    <source>
        <dbReference type="PROSITE" id="PS50837"/>
    </source>
</evidence>
<dbReference type="SUPFAM" id="SSF52540">
    <property type="entry name" value="P-loop containing nucleoside triphosphate hydrolases"/>
    <property type="match status" value="1"/>
</dbReference>
<dbReference type="AlphaFoldDB" id="A0A8J5ZVE5"/>
<dbReference type="OrthoDB" id="120976at2759"/>
<dbReference type="InterPro" id="IPR050637">
    <property type="entry name" value="NLRP_innate_immun_reg"/>
</dbReference>
<dbReference type="GO" id="GO:0005524">
    <property type="term" value="F:ATP binding"/>
    <property type="evidence" value="ECO:0007669"/>
    <property type="project" value="UniProtKB-KW"/>
</dbReference>
<dbReference type="InterPro" id="IPR007111">
    <property type="entry name" value="NACHT_NTPase"/>
</dbReference>
<name>A0A8J5ZVE5_GALPY</name>
<evidence type="ECO:0000256" key="1">
    <source>
        <dbReference type="ARBA" id="ARBA00022741"/>
    </source>
</evidence>